<dbReference type="STRING" id="888060.HMPREF9081_0965"/>
<dbReference type="Proteomes" id="UP000004067">
    <property type="component" value="Unassembled WGS sequence"/>
</dbReference>
<dbReference type="InterPro" id="IPR036291">
    <property type="entry name" value="NAD(P)-bd_dom_sf"/>
</dbReference>
<dbReference type="GO" id="GO:0051287">
    <property type="term" value="F:NAD binding"/>
    <property type="evidence" value="ECO:0007669"/>
    <property type="project" value="InterPro"/>
</dbReference>
<feature type="binding site" evidence="15">
    <location>
        <position position="321"/>
    </location>
    <ligand>
        <name>NADP(+)</name>
        <dbReference type="ChEBI" id="CHEBI:58349"/>
    </ligand>
</feature>
<evidence type="ECO:0000256" key="16">
    <source>
        <dbReference type="PIRSR" id="PIRSR000148-1"/>
    </source>
</evidence>
<dbReference type="HAMAP" id="MF_02121">
    <property type="entry name" value="ASADH"/>
    <property type="match status" value="1"/>
</dbReference>
<protein>
    <recommendedName>
        <fullName evidence="6 15">Aspartate-semialdehyde dehydrogenase</fullName>
        <shortName evidence="15">ASA dehydrogenase</shortName>
        <shortName evidence="15">ASADH</shortName>
        <ecNumber evidence="6 15">1.2.1.11</ecNumber>
    </recommendedName>
    <alternativeName>
        <fullName evidence="15">Aspartate-beta-semialdehyde dehydrogenase</fullName>
    </alternativeName>
</protein>
<feature type="binding site" evidence="15">
    <location>
        <begin position="40"/>
        <end position="41"/>
    </location>
    <ligand>
        <name>NADP(+)</name>
        <dbReference type="ChEBI" id="CHEBI:58349"/>
    </ligand>
</feature>
<comment type="catalytic activity">
    <reaction evidence="14 15">
        <text>L-aspartate 4-semialdehyde + phosphate + NADP(+) = 4-phospho-L-aspartate + NADPH + H(+)</text>
        <dbReference type="Rhea" id="RHEA:24284"/>
        <dbReference type="ChEBI" id="CHEBI:15378"/>
        <dbReference type="ChEBI" id="CHEBI:43474"/>
        <dbReference type="ChEBI" id="CHEBI:57535"/>
        <dbReference type="ChEBI" id="CHEBI:57783"/>
        <dbReference type="ChEBI" id="CHEBI:58349"/>
        <dbReference type="ChEBI" id="CHEBI:537519"/>
        <dbReference type="EC" id="1.2.1.11"/>
    </reaction>
</comment>
<feature type="binding site" evidence="15">
    <location>
        <begin position="12"/>
        <end position="15"/>
    </location>
    <ligand>
        <name>NADP(+)</name>
        <dbReference type="ChEBI" id="CHEBI:58349"/>
    </ligand>
</feature>
<accession>F5RL80</accession>
<evidence type="ECO:0000313" key="19">
    <source>
        <dbReference type="Proteomes" id="UP000004067"/>
    </source>
</evidence>
<keyword evidence="9 15" id="KW-0521">NADP</keyword>
<feature type="binding site" evidence="15">
    <location>
        <begin position="158"/>
        <end position="159"/>
    </location>
    <ligand>
        <name>NADP(+)</name>
        <dbReference type="ChEBI" id="CHEBI:58349"/>
    </ligand>
</feature>
<dbReference type="GO" id="GO:0019877">
    <property type="term" value="P:diaminopimelate biosynthetic process"/>
    <property type="evidence" value="ECO:0007669"/>
    <property type="project" value="UniProtKB-UniRule"/>
</dbReference>
<dbReference type="EC" id="1.2.1.11" evidence="6 15"/>
<dbReference type="CDD" id="cd02316">
    <property type="entry name" value="VcASADH2_like_N"/>
    <property type="match status" value="1"/>
</dbReference>
<dbReference type="GO" id="GO:0009097">
    <property type="term" value="P:isoleucine biosynthetic process"/>
    <property type="evidence" value="ECO:0007669"/>
    <property type="project" value="UniProtKB-UniRule"/>
</dbReference>
<evidence type="ECO:0000256" key="5">
    <source>
        <dbReference type="ARBA" id="ARBA00011738"/>
    </source>
</evidence>
<comment type="subunit">
    <text evidence="5 15">Homodimer.</text>
</comment>
<dbReference type="eggNOG" id="COG0136">
    <property type="taxonomic scope" value="Bacteria"/>
</dbReference>
<evidence type="ECO:0000256" key="9">
    <source>
        <dbReference type="ARBA" id="ARBA00022857"/>
    </source>
</evidence>
<feature type="binding site" evidence="15">
    <location>
        <position position="241"/>
    </location>
    <ligand>
        <name>substrate</name>
    </ligand>
</feature>
<dbReference type="GO" id="GO:0009088">
    <property type="term" value="P:threonine biosynthetic process"/>
    <property type="evidence" value="ECO:0007669"/>
    <property type="project" value="UniProtKB-UniRule"/>
</dbReference>
<keyword evidence="19" id="KW-1185">Reference proteome</keyword>
<dbReference type="GO" id="GO:0009089">
    <property type="term" value="P:lysine biosynthetic process via diaminopimelate"/>
    <property type="evidence" value="ECO:0007669"/>
    <property type="project" value="UniProtKB-UniRule"/>
</dbReference>
<dbReference type="Pfam" id="PF01118">
    <property type="entry name" value="Semialdhyde_dh"/>
    <property type="match status" value="1"/>
</dbReference>
<evidence type="ECO:0000256" key="2">
    <source>
        <dbReference type="ARBA" id="ARBA00005076"/>
    </source>
</evidence>
<dbReference type="SUPFAM" id="SSF55347">
    <property type="entry name" value="Glyceraldehyde-3-phosphate dehydrogenase-like, C-terminal domain"/>
    <property type="match status" value="1"/>
</dbReference>
<dbReference type="OrthoDB" id="9805684at2"/>
<evidence type="ECO:0000256" key="4">
    <source>
        <dbReference type="ARBA" id="ARBA00010584"/>
    </source>
</evidence>
<dbReference type="UniPathway" id="UPA00034">
    <property type="reaction ID" value="UER00016"/>
</dbReference>
<feature type="active site" description="Proton acceptor" evidence="15 16">
    <location>
        <position position="248"/>
    </location>
</feature>
<keyword evidence="13 15" id="KW-0486">Methionine biosynthesis</keyword>
<evidence type="ECO:0000256" key="1">
    <source>
        <dbReference type="ARBA" id="ARBA00005021"/>
    </source>
</evidence>
<dbReference type="InterPro" id="IPR005986">
    <property type="entry name" value="Asp_semialdehyde_DH_beta"/>
</dbReference>
<feature type="binding site" evidence="15">
    <location>
        <position position="99"/>
    </location>
    <ligand>
        <name>phosphate</name>
        <dbReference type="ChEBI" id="CHEBI:43474"/>
    </ligand>
</feature>
<dbReference type="NCBIfam" id="TIGR01296">
    <property type="entry name" value="asd_B"/>
    <property type="match status" value="1"/>
</dbReference>
<sequence>MKKYRVAILGATGAVGQEFLNLIEERKFPFSELRLLASSRSAGKKIAFMGKEYTVEETTPDSFAGIDIALFAGGAASKEFAPHAVKAGAIVVDNSSAFRMDPEVPLVVPEVNPEAIKNHKGIIANPNCSTIIMVMGLKPLYDLAKIRRIVVSTYQAVSGAGKEGMAELEMQVAALSEGKEAEANILPVSSLPKHYPIAFNLIPQIDVFMDNLYTKEEMKMINETKKIMGDDTLRITATTVRVPVYRSHAESVNVEFESAVSLEDARKALAAFPGVILRDNPAEQEYPMPLFTSGKTDVEVGRLRLDESTENALNFWICGDQIRKGAALNTLQIAEYMIAHELV</sequence>
<evidence type="ECO:0000256" key="14">
    <source>
        <dbReference type="ARBA" id="ARBA00047891"/>
    </source>
</evidence>
<dbReference type="GO" id="GO:0004073">
    <property type="term" value="F:aspartate-semialdehyde dehydrogenase activity"/>
    <property type="evidence" value="ECO:0007669"/>
    <property type="project" value="UniProtKB-UniRule"/>
</dbReference>
<proteinExistence type="inferred from homology"/>
<evidence type="ECO:0000256" key="11">
    <source>
        <dbReference type="ARBA" id="ARBA00023002"/>
    </source>
</evidence>
<dbReference type="AlphaFoldDB" id="F5RL80"/>
<dbReference type="GO" id="GO:0046983">
    <property type="term" value="F:protein dimerization activity"/>
    <property type="evidence" value="ECO:0007669"/>
    <property type="project" value="InterPro"/>
</dbReference>
<dbReference type="PIRSF" id="PIRSF000148">
    <property type="entry name" value="ASA_dh"/>
    <property type="match status" value="1"/>
</dbReference>
<comment type="pathway">
    <text evidence="1 15">Amino-acid biosynthesis; L-methionine biosynthesis via de novo pathway; L-homoserine from L-aspartate: step 2/3.</text>
</comment>
<comment type="pathway">
    <text evidence="3 15">Amino-acid biosynthesis; L-threonine biosynthesis; L-threonine from L-aspartate: step 2/5.</text>
</comment>
<dbReference type="InterPro" id="IPR012080">
    <property type="entry name" value="Asp_semialdehyde_DH"/>
</dbReference>
<keyword evidence="8 15" id="KW-0791">Threonine biosynthesis</keyword>
<evidence type="ECO:0000256" key="6">
    <source>
        <dbReference type="ARBA" id="ARBA00013120"/>
    </source>
</evidence>
<dbReference type="HOGENOM" id="CLU_049966_0_1_9"/>
<evidence type="ECO:0000256" key="13">
    <source>
        <dbReference type="ARBA" id="ARBA00023167"/>
    </source>
</evidence>
<feature type="active site" description="Acyl-thioester intermediate" evidence="15 16">
    <location>
        <position position="128"/>
    </location>
</feature>
<organism evidence="18 19">
    <name type="scientific">Centipeda periodontii DSM 2778</name>
    <dbReference type="NCBI Taxonomy" id="888060"/>
    <lineage>
        <taxon>Bacteria</taxon>
        <taxon>Bacillati</taxon>
        <taxon>Bacillota</taxon>
        <taxon>Negativicutes</taxon>
        <taxon>Selenomonadales</taxon>
        <taxon>Selenomonadaceae</taxon>
        <taxon>Centipeda</taxon>
    </lineage>
</organism>
<comment type="pathway">
    <text evidence="2 15">Amino-acid biosynthesis; L-lysine biosynthesis via DAP pathway; (S)-tetrahydrodipicolinate from L-aspartate: step 2/4.</text>
</comment>
<dbReference type="Gene3D" id="3.30.360.10">
    <property type="entry name" value="Dihydrodipicolinate Reductase, domain 2"/>
    <property type="match status" value="1"/>
</dbReference>
<keyword evidence="12 15" id="KW-0457">Lysine biosynthesis</keyword>
<dbReference type="UniPathway" id="UPA00051">
    <property type="reaction ID" value="UER00464"/>
</dbReference>
<feature type="domain" description="Semialdehyde dehydrogenase NAD-binding" evidence="17">
    <location>
        <begin position="5"/>
        <end position="119"/>
    </location>
</feature>
<keyword evidence="11 15" id="KW-0560">Oxidoreductase</keyword>
<dbReference type="GO" id="GO:0071266">
    <property type="term" value="P:'de novo' L-methionine biosynthetic process"/>
    <property type="evidence" value="ECO:0007669"/>
    <property type="project" value="UniProtKB-UniRule"/>
</dbReference>
<dbReference type="RefSeq" id="WP_006305861.1">
    <property type="nucleotide sequence ID" value="NZ_GL892076.1"/>
</dbReference>
<evidence type="ECO:0000256" key="15">
    <source>
        <dbReference type="HAMAP-Rule" id="MF_02121"/>
    </source>
</evidence>
<dbReference type="PANTHER" id="PTHR46278:SF2">
    <property type="entry name" value="ASPARTATE-SEMIALDEHYDE DEHYDROGENASE"/>
    <property type="match status" value="1"/>
</dbReference>
<dbReference type="NCBIfam" id="NF011456">
    <property type="entry name" value="PRK14874.1"/>
    <property type="match status" value="1"/>
</dbReference>
<evidence type="ECO:0000256" key="10">
    <source>
        <dbReference type="ARBA" id="ARBA00022915"/>
    </source>
</evidence>
<evidence type="ECO:0000256" key="8">
    <source>
        <dbReference type="ARBA" id="ARBA00022697"/>
    </source>
</evidence>
<dbReference type="SMART" id="SM00859">
    <property type="entry name" value="Semialdhyde_dh"/>
    <property type="match status" value="1"/>
</dbReference>
<comment type="similarity">
    <text evidence="4 15">Belongs to the aspartate-semialdehyde dehydrogenase family.</text>
</comment>
<evidence type="ECO:0000256" key="7">
    <source>
        <dbReference type="ARBA" id="ARBA00022605"/>
    </source>
</evidence>
<dbReference type="UniPathway" id="UPA00050">
    <property type="reaction ID" value="UER00463"/>
</dbReference>
<name>F5RL80_9FIRM</name>
<evidence type="ECO:0000256" key="12">
    <source>
        <dbReference type="ARBA" id="ARBA00023154"/>
    </source>
</evidence>
<dbReference type="SUPFAM" id="SSF51735">
    <property type="entry name" value="NAD(P)-binding Rossmann-fold domains"/>
    <property type="match status" value="1"/>
</dbReference>
<comment type="caution">
    <text evidence="18">The sequence shown here is derived from an EMBL/GenBank/DDBJ whole genome shotgun (WGS) entry which is preliminary data.</text>
</comment>
<reference evidence="18 19" key="1">
    <citation type="submission" date="2011-04" db="EMBL/GenBank/DDBJ databases">
        <authorList>
            <person name="Muzny D."/>
            <person name="Qin X."/>
            <person name="Deng J."/>
            <person name="Jiang H."/>
            <person name="Liu Y."/>
            <person name="Qu J."/>
            <person name="Song X.-Z."/>
            <person name="Zhang L."/>
            <person name="Thornton R."/>
            <person name="Coyle M."/>
            <person name="Francisco L."/>
            <person name="Jackson L."/>
            <person name="Javaid M."/>
            <person name="Korchina V."/>
            <person name="Kovar C."/>
            <person name="Mata R."/>
            <person name="Mathew T."/>
            <person name="Ngo R."/>
            <person name="Nguyen L."/>
            <person name="Nguyen N."/>
            <person name="Okwuonu G."/>
            <person name="Ongeri F."/>
            <person name="Pham C."/>
            <person name="Simmons D."/>
            <person name="Wilczek-Boney K."/>
            <person name="Hale W."/>
            <person name="Jakkamsetti A."/>
            <person name="Pham P."/>
            <person name="Ruth R."/>
            <person name="San Lucas F."/>
            <person name="Warren J."/>
            <person name="Zhang J."/>
            <person name="Zhao Z."/>
            <person name="Zhou C."/>
            <person name="Zhu D."/>
            <person name="Lee S."/>
            <person name="Bess C."/>
            <person name="Blankenburg K."/>
            <person name="Forbes L."/>
            <person name="Fu Q."/>
            <person name="Gubbala S."/>
            <person name="Hirani K."/>
            <person name="Jayaseelan J.C."/>
            <person name="Lara F."/>
            <person name="Munidasa M."/>
            <person name="Palculict T."/>
            <person name="Patil S."/>
            <person name="Pu L.-L."/>
            <person name="Saada N."/>
            <person name="Tang L."/>
            <person name="Weissenberger G."/>
            <person name="Zhu Y."/>
            <person name="Hemphill L."/>
            <person name="Shang Y."/>
            <person name="Youmans B."/>
            <person name="Ayvaz T."/>
            <person name="Ross M."/>
            <person name="Santibanez J."/>
            <person name="Aqrawi P."/>
            <person name="Gross S."/>
            <person name="Joshi V."/>
            <person name="Fowler G."/>
            <person name="Nazareth L."/>
            <person name="Reid J."/>
            <person name="Worley K."/>
            <person name="Petrosino J."/>
            <person name="Highlander S."/>
            <person name="Gibbs R."/>
        </authorList>
    </citation>
    <scope>NUCLEOTIDE SEQUENCE [LARGE SCALE GENOMIC DNA]</scope>
    <source>
        <strain evidence="18 19">DSM 2778</strain>
    </source>
</reference>
<dbReference type="PANTHER" id="PTHR46278">
    <property type="entry name" value="DEHYDROGENASE, PUTATIVE-RELATED"/>
    <property type="match status" value="1"/>
</dbReference>
<comment type="caution">
    <text evidence="15">Lacks conserved residue(s) required for the propagation of feature annotation.</text>
</comment>
<keyword evidence="10 15" id="KW-0220">Diaminopimelate biosynthesis</keyword>
<dbReference type="GO" id="GO:0050661">
    <property type="term" value="F:NADP binding"/>
    <property type="evidence" value="ECO:0007669"/>
    <property type="project" value="UniProtKB-UniRule"/>
</dbReference>
<evidence type="ECO:0000259" key="17">
    <source>
        <dbReference type="SMART" id="SM00859"/>
    </source>
</evidence>
<keyword evidence="7 15" id="KW-0028">Amino-acid biosynthesis</keyword>
<feature type="binding site" evidence="15">
    <location>
        <position position="155"/>
    </location>
    <ligand>
        <name>substrate</name>
    </ligand>
</feature>
<comment type="function">
    <text evidence="15">Catalyzes the NADPH-dependent formation of L-aspartate-semialdehyde (L-ASA) by the reductive dephosphorylation of L-aspartyl-4-phosphate.</text>
</comment>
<dbReference type="Pfam" id="PF02774">
    <property type="entry name" value="Semialdhyde_dhC"/>
    <property type="match status" value="1"/>
</dbReference>
<dbReference type="InterPro" id="IPR000534">
    <property type="entry name" value="Semialdehyde_DH_NAD-bd"/>
</dbReference>
<dbReference type="InterPro" id="IPR012280">
    <property type="entry name" value="Semialdhyde_DH_dimer_dom"/>
</dbReference>
<gene>
    <name evidence="15 18" type="primary">asd</name>
    <name evidence="18" type="ORF">HMPREF9081_0965</name>
</gene>
<evidence type="ECO:0000313" key="18">
    <source>
        <dbReference type="EMBL" id="EGK60585.1"/>
    </source>
</evidence>
<dbReference type="EMBL" id="AFHQ01000029">
    <property type="protein sequence ID" value="EGK60585.1"/>
    <property type="molecule type" value="Genomic_DNA"/>
</dbReference>
<dbReference type="Gene3D" id="3.40.50.720">
    <property type="entry name" value="NAD(P)-binding Rossmann-like Domain"/>
    <property type="match status" value="1"/>
</dbReference>
<dbReference type="CDD" id="cd18131">
    <property type="entry name" value="ASADH_C_bac_euk_like"/>
    <property type="match status" value="1"/>
</dbReference>
<evidence type="ECO:0000256" key="3">
    <source>
        <dbReference type="ARBA" id="ARBA00005097"/>
    </source>
</evidence>